<reference evidence="2 3" key="1">
    <citation type="journal article" date="2015" name="Genome Biol. Evol.">
        <title>Comparative Genomics of a Bacterivorous Green Alga Reveals Evolutionary Causalities and Consequences of Phago-Mixotrophic Mode of Nutrition.</title>
        <authorList>
            <person name="Burns J.A."/>
            <person name="Paasch A."/>
            <person name="Narechania A."/>
            <person name="Kim E."/>
        </authorList>
    </citation>
    <scope>NUCLEOTIDE SEQUENCE [LARGE SCALE GENOMIC DNA]</scope>
    <source>
        <strain evidence="2 3">PLY_AMNH</strain>
    </source>
</reference>
<organism evidence="2 3">
    <name type="scientific">Cymbomonas tetramitiformis</name>
    <dbReference type="NCBI Taxonomy" id="36881"/>
    <lineage>
        <taxon>Eukaryota</taxon>
        <taxon>Viridiplantae</taxon>
        <taxon>Chlorophyta</taxon>
        <taxon>Pyramimonadophyceae</taxon>
        <taxon>Pyramimonadales</taxon>
        <taxon>Pyramimonadaceae</taxon>
        <taxon>Cymbomonas</taxon>
    </lineage>
</organism>
<dbReference type="AlphaFoldDB" id="A0AAE0C4I7"/>
<dbReference type="PANTHER" id="PTHR22642">
    <property type="entry name" value="IMIDAZOLONEPROPIONASE"/>
    <property type="match status" value="1"/>
</dbReference>
<dbReference type="Pfam" id="PF07969">
    <property type="entry name" value="Amidohydro_3"/>
    <property type="match status" value="1"/>
</dbReference>
<keyword evidence="3" id="KW-1185">Reference proteome</keyword>
<dbReference type="Proteomes" id="UP001190700">
    <property type="component" value="Unassembled WGS sequence"/>
</dbReference>
<dbReference type="InterPro" id="IPR013108">
    <property type="entry name" value="Amidohydro_3"/>
</dbReference>
<sequence length="311" mass="34558">MRALELKGELPLRVHAYMPLASWEQLAQYVKWEGWGLPRLTWGGVKAFMDGSLGSRTALFHDPYADDPGTAGIRVEEATWMRENIRQADAAGLQVAIHAIGDLAVDELVSHFNFTLQANGPADRRFRIEHAQHLSGPLAVQRIRKVDAMVSAQPMHLAGDRYMASKRLGEDRGRGGSTSRSQRAYAFRSFQEAGVKLALGSDWTVAPLDVLDSITAAQHRMDPRGDANGPWIPEERISAEEALQGFTKAPAHFSFREHELGEIMPGAFADFVMLSDSPWSETTSRANQVKVLSTFMDGKCVWGCEERLHRC</sequence>
<proteinExistence type="predicted"/>
<dbReference type="EMBL" id="LGRX02028243">
    <property type="protein sequence ID" value="KAK3248291.1"/>
    <property type="molecule type" value="Genomic_DNA"/>
</dbReference>
<gene>
    <name evidence="2" type="ORF">CYMTET_42238</name>
</gene>
<evidence type="ECO:0000259" key="1">
    <source>
        <dbReference type="Pfam" id="PF07969"/>
    </source>
</evidence>
<protein>
    <recommendedName>
        <fullName evidence="1">Amidohydrolase 3 domain-containing protein</fullName>
    </recommendedName>
</protein>
<evidence type="ECO:0000313" key="2">
    <source>
        <dbReference type="EMBL" id="KAK3248291.1"/>
    </source>
</evidence>
<comment type="caution">
    <text evidence="2">The sequence shown here is derived from an EMBL/GenBank/DDBJ whole genome shotgun (WGS) entry which is preliminary data.</text>
</comment>
<dbReference type="SUPFAM" id="SSF51556">
    <property type="entry name" value="Metallo-dependent hydrolases"/>
    <property type="match status" value="1"/>
</dbReference>
<feature type="domain" description="Amidohydrolase 3" evidence="1">
    <location>
        <begin position="1"/>
        <end position="301"/>
    </location>
</feature>
<name>A0AAE0C4I7_9CHLO</name>
<dbReference type="Gene3D" id="3.20.20.140">
    <property type="entry name" value="Metal-dependent hydrolases"/>
    <property type="match status" value="1"/>
</dbReference>
<evidence type="ECO:0000313" key="3">
    <source>
        <dbReference type="Proteomes" id="UP001190700"/>
    </source>
</evidence>
<dbReference type="InterPro" id="IPR032466">
    <property type="entry name" value="Metal_Hydrolase"/>
</dbReference>
<dbReference type="PANTHER" id="PTHR22642:SF2">
    <property type="entry name" value="PROTEIN LONG AFTER FAR-RED 3"/>
    <property type="match status" value="1"/>
</dbReference>
<accession>A0AAE0C4I7</accession>